<dbReference type="EMBL" id="JFHR01000106">
    <property type="protein sequence ID" value="KEQ51022.1"/>
    <property type="molecule type" value="Genomic_DNA"/>
</dbReference>
<dbReference type="AlphaFoldDB" id="A0A081R749"/>
<dbReference type="eggNOG" id="ENOG5031JI4">
    <property type="taxonomic scope" value="Bacteria"/>
</dbReference>
<dbReference type="PATRIC" id="fig|46429.4.peg.4460"/>
<sequence>MADEAKEARKRPRFTGRAKGPDRELVLGNSQQGEAGSGPQKRAARSDAWSAELRRTFLETLALTCNVSEAARVVGRNLSTVYYQKRRDPAFARAWKQALSIGHEELKALMLRQALFGTEEEEIVLDAEGAVKSRKIKRGHPHMVQAILFKAHQQEVAEMLEQAEVEKPDGEDAVMRLRKALELVRERRGG</sequence>
<evidence type="ECO:0000256" key="1">
    <source>
        <dbReference type="SAM" id="MobiDB-lite"/>
    </source>
</evidence>
<dbReference type="OrthoDB" id="8480631at2"/>
<protein>
    <recommendedName>
        <fullName evidence="4">Terminase small subunit</fullName>
    </recommendedName>
</protein>
<accession>A0A081R749</accession>
<comment type="caution">
    <text evidence="2">The sequence shown here is derived from an EMBL/GenBank/DDBJ whole genome shotgun (WGS) entry which is preliminary data.</text>
</comment>
<name>A0A081R749_SPHCR</name>
<evidence type="ECO:0000313" key="3">
    <source>
        <dbReference type="Proteomes" id="UP000028411"/>
    </source>
</evidence>
<dbReference type="Proteomes" id="UP000028411">
    <property type="component" value="Unassembled WGS sequence"/>
</dbReference>
<reference evidence="2 3" key="1">
    <citation type="submission" date="2014-02" db="EMBL/GenBank/DDBJ databases">
        <title>Whole genome sequence of Sphingobium chlorophenolicum NBRC 16172.</title>
        <authorList>
            <person name="Gan H.M."/>
            <person name="Gan H.Y."/>
            <person name="Chew T.H."/>
            <person name="Savka M.A."/>
        </authorList>
    </citation>
    <scope>NUCLEOTIDE SEQUENCE [LARGE SCALE GENOMIC DNA]</scope>
    <source>
        <strain evidence="2 3">NBRC 16172</strain>
    </source>
</reference>
<proteinExistence type="predicted"/>
<evidence type="ECO:0000313" key="2">
    <source>
        <dbReference type="EMBL" id="KEQ51022.1"/>
    </source>
</evidence>
<feature type="region of interest" description="Disordered" evidence="1">
    <location>
        <begin position="1"/>
        <end position="46"/>
    </location>
</feature>
<gene>
    <name evidence="2" type="ORF">BV95_04468</name>
</gene>
<organism evidence="2 3">
    <name type="scientific">Sphingobium chlorophenolicum</name>
    <dbReference type="NCBI Taxonomy" id="46429"/>
    <lineage>
        <taxon>Bacteria</taxon>
        <taxon>Pseudomonadati</taxon>
        <taxon>Pseudomonadota</taxon>
        <taxon>Alphaproteobacteria</taxon>
        <taxon>Sphingomonadales</taxon>
        <taxon>Sphingomonadaceae</taxon>
        <taxon>Sphingobium</taxon>
    </lineage>
</organism>
<evidence type="ECO:0008006" key="4">
    <source>
        <dbReference type="Google" id="ProtNLM"/>
    </source>
</evidence>